<dbReference type="RefSeq" id="WP_149172300.1">
    <property type="nucleotide sequence ID" value="NZ_VTOY01000017.1"/>
</dbReference>
<feature type="domain" description="Putative zinc-ribbon" evidence="2">
    <location>
        <begin position="101"/>
        <end position="124"/>
    </location>
</feature>
<evidence type="ECO:0000313" key="3">
    <source>
        <dbReference type="EMBL" id="TYZ20079.1"/>
    </source>
</evidence>
<dbReference type="Pfam" id="PF13248">
    <property type="entry name" value="Zn_ribbon_3"/>
    <property type="match status" value="1"/>
</dbReference>
<gene>
    <name evidence="3" type="ORF">FZ040_12485</name>
</gene>
<evidence type="ECO:0000259" key="2">
    <source>
        <dbReference type="Pfam" id="PF13248"/>
    </source>
</evidence>
<keyword evidence="1" id="KW-0812">Transmembrane</keyword>
<dbReference type="OrthoDB" id="9814116at2"/>
<dbReference type="AlphaFoldDB" id="A0A5D6VYT4"/>
<protein>
    <submittedName>
        <fullName evidence="3">Zinc ribbon domain-containing protein</fullName>
    </submittedName>
</protein>
<comment type="caution">
    <text evidence="3">The sequence shown here is derived from an EMBL/GenBank/DDBJ whole genome shotgun (WGS) entry which is preliminary data.</text>
</comment>
<dbReference type="Proteomes" id="UP000323646">
    <property type="component" value="Unassembled WGS sequence"/>
</dbReference>
<keyword evidence="1" id="KW-0472">Membrane</keyword>
<organism evidence="3 4">
    <name type="scientific">Selenomonas ruminis</name>
    <dbReference type="NCBI Taxonomy" id="2593411"/>
    <lineage>
        <taxon>Bacteria</taxon>
        <taxon>Bacillati</taxon>
        <taxon>Bacillota</taxon>
        <taxon>Negativicutes</taxon>
        <taxon>Selenomonadales</taxon>
        <taxon>Selenomonadaceae</taxon>
        <taxon>Selenomonas</taxon>
    </lineage>
</organism>
<feature type="transmembrane region" description="Helical" evidence="1">
    <location>
        <begin position="67"/>
        <end position="87"/>
    </location>
</feature>
<evidence type="ECO:0000256" key="1">
    <source>
        <dbReference type="SAM" id="Phobius"/>
    </source>
</evidence>
<dbReference type="InterPro" id="IPR059113">
    <property type="entry name" value="Znf_ribbon"/>
</dbReference>
<name>A0A5D6VYT4_9FIRM</name>
<sequence length="133" mass="15517">MKIFVGFVEAIFMFLVAEKMFDIFRFTYFPFSPEPFFLPNLMENLFIGLMFVSLIPAVIAHKKGRNFNIWWIYGWAFFLIAIIHAILLKPNDDAKLKSGKYKTCPQCAEVIKEEAIVCKHCGYRYDTLADIVE</sequence>
<feature type="transmembrane region" description="Helical" evidence="1">
    <location>
        <begin position="41"/>
        <end position="60"/>
    </location>
</feature>
<accession>A0A5D6VYT4</accession>
<proteinExistence type="predicted"/>
<reference evidence="3 4" key="1">
    <citation type="submission" date="2019-08" db="EMBL/GenBank/DDBJ databases">
        <title>Selenomonas sp. mPRGC5 and Selenomonas sp. mPRGC8 isolated from ruminal fluid of dairy goat (Capra hircus).</title>
        <authorList>
            <person name="Poothong S."/>
            <person name="Nuengjamnong C."/>
            <person name="Tanasupawat S."/>
        </authorList>
    </citation>
    <scope>NUCLEOTIDE SEQUENCE [LARGE SCALE GENOMIC DNA]</scope>
    <source>
        <strain evidence="4">mPRGC5</strain>
    </source>
</reference>
<keyword evidence="1" id="KW-1133">Transmembrane helix</keyword>
<dbReference type="EMBL" id="VTOY01000017">
    <property type="protein sequence ID" value="TYZ20079.1"/>
    <property type="molecule type" value="Genomic_DNA"/>
</dbReference>
<keyword evidence="4" id="KW-1185">Reference proteome</keyword>
<evidence type="ECO:0000313" key="4">
    <source>
        <dbReference type="Proteomes" id="UP000323646"/>
    </source>
</evidence>